<dbReference type="InterPro" id="IPR013783">
    <property type="entry name" value="Ig-like_fold"/>
</dbReference>
<dbReference type="InterPro" id="IPR036116">
    <property type="entry name" value="FN3_sf"/>
</dbReference>
<evidence type="ECO:0000313" key="2">
    <source>
        <dbReference type="EMBL" id="SIS48580.1"/>
    </source>
</evidence>
<dbReference type="Proteomes" id="UP000186106">
    <property type="component" value="Unassembled WGS sequence"/>
</dbReference>
<dbReference type="STRING" id="112234.SAMN05421768_102305"/>
<evidence type="ECO:0000313" key="3">
    <source>
        <dbReference type="Proteomes" id="UP000186106"/>
    </source>
</evidence>
<reference evidence="2 3" key="1">
    <citation type="submission" date="2017-01" db="EMBL/GenBank/DDBJ databases">
        <authorList>
            <person name="Mah S.A."/>
            <person name="Swanson W.J."/>
            <person name="Moy G.W."/>
            <person name="Vacquier V.D."/>
        </authorList>
    </citation>
    <scope>NUCLEOTIDE SEQUENCE [LARGE SCALE GENOMIC DNA]</scope>
    <source>
        <strain evidence="2 3">DSM 16927</strain>
    </source>
</reference>
<organism evidence="2 3">
    <name type="scientific">Chryseobacterium joostei</name>
    <dbReference type="NCBI Taxonomy" id="112234"/>
    <lineage>
        <taxon>Bacteria</taxon>
        <taxon>Pseudomonadati</taxon>
        <taxon>Bacteroidota</taxon>
        <taxon>Flavobacteriia</taxon>
        <taxon>Flavobacteriales</taxon>
        <taxon>Weeksellaceae</taxon>
        <taxon>Chryseobacterium group</taxon>
        <taxon>Chryseobacterium</taxon>
    </lineage>
</organism>
<evidence type="ECO:0008006" key="4">
    <source>
        <dbReference type="Google" id="ProtNLM"/>
    </source>
</evidence>
<gene>
    <name evidence="1" type="ORF">SAMN05421768_102305</name>
    <name evidence="2" type="ORF">SAMN05421768_108304</name>
</gene>
<dbReference type="Gene3D" id="2.60.40.10">
    <property type="entry name" value="Immunoglobulins"/>
    <property type="match status" value="1"/>
</dbReference>
<dbReference type="AlphaFoldDB" id="A0A1N7JGZ3"/>
<name>A0A1N7JGZ3_9FLAO</name>
<proteinExistence type="predicted"/>
<dbReference type="CDD" id="cd00063">
    <property type="entry name" value="FN3"/>
    <property type="match status" value="1"/>
</dbReference>
<dbReference type="EMBL" id="FTNZ01000002">
    <property type="protein sequence ID" value="SIS31257.1"/>
    <property type="molecule type" value="Genomic_DNA"/>
</dbReference>
<dbReference type="EMBL" id="FTNZ01000008">
    <property type="protein sequence ID" value="SIS48580.1"/>
    <property type="molecule type" value="Genomic_DNA"/>
</dbReference>
<accession>A0A1N7JGZ3</accession>
<dbReference type="SUPFAM" id="SSF49265">
    <property type="entry name" value="Fibronectin type III"/>
    <property type="match status" value="1"/>
</dbReference>
<sequence length="439" mass="46731">MLILLIMKRILLLSLLLAVLSVKAQININIGSTNVGTAPVSSFFSYSYVQQIYLKQEINANAAGNITGLTFYVDPSATISDSSNWTVYLGHTNKTAFASGTDWIASPQLTQVFAGTVTKNNGKVEVVFTTPFAYNNIDNLVVAAKENAPSIDINNFDEAFRVYPYIPNSTLYYKGDNAVVDPASPPGGIRADYKSSITISGLTVNSTPGCPFVLYPSNNAQFISLSPNISWQPVIGATSYKISLGTTPGGTEVINQQVVNATNFNLSPSIVLNRDTNYYLKVTAVSANGESSGCANNIFKTIPPIPANDACSGALQATTFPYTYVQSDGMSSTNNAGFVTACPNDGMNDGLWFRFTGDGGQFTIKASPATITFDPKIGIYSGTCNNLVCVGTQDNGGGGSSETKTITTTAGTEYYINVGSYEDSVDKPEDVFTITITKL</sequence>
<evidence type="ECO:0000313" key="1">
    <source>
        <dbReference type="EMBL" id="SIS31257.1"/>
    </source>
</evidence>
<dbReference type="InterPro" id="IPR003961">
    <property type="entry name" value="FN3_dom"/>
</dbReference>
<protein>
    <recommendedName>
        <fullName evidence="4">Fibronectin type-III domain-containing protein</fullName>
    </recommendedName>
</protein>